<dbReference type="EMBL" id="CP031357">
    <property type="protein sequence ID" value="AXK41056.1"/>
    <property type="molecule type" value="Genomic_DNA"/>
</dbReference>
<dbReference type="Proteomes" id="UP000254508">
    <property type="component" value="Chromosome"/>
</dbReference>
<accession>A0A345YAV4</accession>
<reference evidence="2" key="1">
    <citation type="submission" date="2018-07" db="EMBL/GenBank/DDBJ databases">
        <title>Genome sequence of Erythrobacter strain YH-07, an antagonistic bacterium isolated from Yellow Sea.</title>
        <authorList>
            <person name="Tang T."/>
            <person name="Liu Q."/>
            <person name="Sun X."/>
        </authorList>
    </citation>
    <scope>NUCLEOTIDE SEQUENCE [LARGE SCALE GENOMIC DNA]</scope>
    <source>
        <strain evidence="2">YH-07</strain>
    </source>
</reference>
<organism evidence="1 2">
    <name type="scientific">Erythrobacter aureus</name>
    <dbReference type="NCBI Taxonomy" id="2182384"/>
    <lineage>
        <taxon>Bacteria</taxon>
        <taxon>Pseudomonadati</taxon>
        <taxon>Pseudomonadota</taxon>
        <taxon>Alphaproteobacteria</taxon>
        <taxon>Sphingomonadales</taxon>
        <taxon>Erythrobacteraceae</taxon>
        <taxon>Erythrobacter/Porphyrobacter group</taxon>
        <taxon>Erythrobacter</taxon>
    </lineage>
</organism>
<gene>
    <name evidence="1" type="ORF">DVR09_00785</name>
</gene>
<dbReference type="RefSeq" id="WP_115415249.1">
    <property type="nucleotide sequence ID" value="NZ_CP031357.1"/>
</dbReference>
<evidence type="ECO:0000313" key="2">
    <source>
        <dbReference type="Proteomes" id="UP000254508"/>
    </source>
</evidence>
<keyword evidence="2" id="KW-1185">Reference proteome</keyword>
<dbReference type="KEGG" id="err:DVR09_00785"/>
<sequence length="36" mass="3617">MFASTNQNVFAAAFAITVSAVLFATAIVPASPAVFA</sequence>
<proteinExistence type="predicted"/>
<protein>
    <submittedName>
        <fullName evidence="1">Enoyl-CoA hydratase</fullName>
    </submittedName>
</protein>
<evidence type="ECO:0000313" key="1">
    <source>
        <dbReference type="EMBL" id="AXK41056.1"/>
    </source>
</evidence>
<dbReference type="AlphaFoldDB" id="A0A345YAV4"/>
<name>A0A345YAV4_9SPHN</name>